<dbReference type="InterPro" id="IPR039426">
    <property type="entry name" value="TonB-dep_rcpt-like"/>
</dbReference>
<proteinExistence type="inferred from homology"/>
<evidence type="ECO:0000256" key="1">
    <source>
        <dbReference type="ARBA" id="ARBA00004571"/>
    </source>
</evidence>
<dbReference type="PANTHER" id="PTHR32552">
    <property type="entry name" value="FERRICHROME IRON RECEPTOR-RELATED"/>
    <property type="match status" value="1"/>
</dbReference>
<evidence type="ECO:0000259" key="12">
    <source>
        <dbReference type="Pfam" id="PF00593"/>
    </source>
</evidence>
<evidence type="ECO:0000256" key="7">
    <source>
        <dbReference type="ARBA" id="ARBA00023065"/>
    </source>
</evidence>
<keyword evidence="10 11" id="KW-0998">Cell outer membrane</keyword>
<keyword evidence="9 11" id="KW-0472">Membrane</keyword>
<keyword evidence="5 11" id="KW-0812">Transmembrane</keyword>
<evidence type="ECO:0000256" key="6">
    <source>
        <dbReference type="ARBA" id="ARBA00023004"/>
    </source>
</evidence>
<evidence type="ECO:0000256" key="11">
    <source>
        <dbReference type="PROSITE-ProRule" id="PRU01360"/>
    </source>
</evidence>
<evidence type="ECO:0000256" key="2">
    <source>
        <dbReference type="ARBA" id="ARBA00022448"/>
    </source>
</evidence>
<evidence type="ECO:0000256" key="10">
    <source>
        <dbReference type="ARBA" id="ARBA00023237"/>
    </source>
</evidence>
<keyword evidence="4" id="KW-0410">Iron transport</keyword>
<dbReference type="PROSITE" id="PS52016">
    <property type="entry name" value="TONB_DEPENDENT_REC_3"/>
    <property type="match status" value="1"/>
</dbReference>
<dbReference type="AlphaFoldDB" id="A0A3B9H3B1"/>
<dbReference type="GO" id="GO:0006826">
    <property type="term" value="P:iron ion transport"/>
    <property type="evidence" value="ECO:0007669"/>
    <property type="project" value="UniProtKB-KW"/>
</dbReference>
<dbReference type="Gene3D" id="2.40.170.20">
    <property type="entry name" value="TonB-dependent receptor, beta-barrel domain"/>
    <property type="match status" value="1"/>
</dbReference>
<dbReference type="InterPro" id="IPR036942">
    <property type="entry name" value="Beta-barrel_TonB_sf"/>
</dbReference>
<dbReference type="Pfam" id="PF00593">
    <property type="entry name" value="TonB_dep_Rec_b-barrel"/>
    <property type="match status" value="1"/>
</dbReference>
<dbReference type="PANTHER" id="PTHR32552:SF81">
    <property type="entry name" value="TONB-DEPENDENT OUTER MEMBRANE RECEPTOR"/>
    <property type="match status" value="1"/>
</dbReference>
<comment type="caution">
    <text evidence="13">The sequence shown here is derived from an EMBL/GenBank/DDBJ whole genome shotgun (WGS) entry which is preliminary data.</text>
</comment>
<accession>A0A3B9H3B1</accession>
<keyword evidence="2 11" id="KW-0813">Transport</keyword>
<dbReference type="GO" id="GO:0009279">
    <property type="term" value="C:cell outer membrane"/>
    <property type="evidence" value="ECO:0007669"/>
    <property type="project" value="UniProtKB-SubCell"/>
</dbReference>
<evidence type="ECO:0000256" key="4">
    <source>
        <dbReference type="ARBA" id="ARBA00022496"/>
    </source>
</evidence>
<evidence type="ECO:0000256" key="5">
    <source>
        <dbReference type="ARBA" id="ARBA00022692"/>
    </source>
</evidence>
<keyword evidence="3 11" id="KW-1134">Transmembrane beta strand</keyword>
<keyword evidence="6" id="KW-0408">Iron</keyword>
<sequence>TLDSVELGARGAALDGRLVFDVAAYWMDKENYFFRDSDGLNVTDGSTEHKGVEVSAAYDLTDTLSLSGNVSWSDQTYTFDRIVASASSSILDGNEIDTAPEWLANARLNWQATDRLALSLNVEHVGEYFTDPGNQNTYPGHTVLGARAAWAWTDTHTVWINIRNLTDERYADRADVSFGNQRYFPGEPVNATIGISRTF</sequence>
<organism evidence="13 14">
    <name type="scientific">Hyphomonas adhaerens</name>
    <dbReference type="NCBI Taxonomy" id="81029"/>
    <lineage>
        <taxon>Bacteria</taxon>
        <taxon>Pseudomonadati</taxon>
        <taxon>Pseudomonadota</taxon>
        <taxon>Alphaproteobacteria</taxon>
        <taxon>Hyphomonadales</taxon>
        <taxon>Hyphomonadaceae</taxon>
        <taxon>Hyphomonas</taxon>
    </lineage>
</organism>
<reference evidence="13 14" key="1">
    <citation type="journal article" date="2018" name="Nat. Biotechnol.">
        <title>A standardized bacterial taxonomy based on genome phylogeny substantially revises the tree of life.</title>
        <authorList>
            <person name="Parks D.H."/>
            <person name="Chuvochina M."/>
            <person name="Waite D.W."/>
            <person name="Rinke C."/>
            <person name="Skarshewski A."/>
            <person name="Chaumeil P.A."/>
            <person name="Hugenholtz P."/>
        </authorList>
    </citation>
    <scope>NUCLEOTIDE SEQUENCE [LARGE SCALE GENOMIC DNA]</scope>
    <source>
        <strain evidence="13">UBA8733</strain>
    </source>
</reference>
<evidence type="ECO:0000256" key="9">
    <source>
        <dbReference type="ARBA" id="ARBA00023136"/>
    </source>
</evidence>
<evidence type="ECO:0000256" key="3">
    <source>
        <dbReference type="ARBA" id="ARBA00022452"/>
    </source>
</evidence>
<dbReference type="EMBL" id="DMAN01000393">
    <property type="protein sequence ID" value="HAE28946.1"/>
    <property type="molecule type" value="Genomic_DNA"/>
</dbReference>
<keyword evidence="8" id="KW-0798">TonB box</keyword>
<keyword evidence="13" id="KW-0675">Receptor</keyword>
<name>A0A3B9H3B1_9PROT</name>
<evidence type="ECO:0000313" key="14">
    <source>
        <dbReference type="Proteomes" id="UP000259610"/>
    </source>
</evidence>
<dbReference type="InterPro" id="IPR000531">
    <property type="entry name" value="Beta-barrel_TonB"/>
</dbReference>
<evidence type="ECO:0000313" key="13">
    <source>
        <dbReference type="EMBL" id="HAE28946.1"/>
    </source>
</evidence>
<keyword evidence="7" id="KW-0406">Ion transport</keyword>
<gene>
    <name evidence="13" type="ORF">DCG58_17440</name>
</gene>
<evidence type="ECO:0000256" key="8">
    <source>
        <dbReference type="ARBA" id="ARBA00023077"/>
    </source>
</evidence>
<feature type="domain" description="TonB-dependent receptor-like beta-barrel" evidence="12">
    <location>
        <begin position="3"/>
        <end position="165"/>
    </location>
</feature>
<protein>
    <submittedName>
        <fullName evidence="13">TonB-dependent receptor</fullName>
    </submittedName>
</protein>
<comment type="similarity">
    <text evidence="11">Belongs to the TonB-dependent receptor family.</text>
</comment>
<comment type="subcellular location">
    <subcellularLocation>
        <location evidence="1 11">Cell outer membrane</location>
        <topology evidence="1 11">Multi-pass membrane protein</topology>
    </subcellularLocation>
</comment>
<feature type="non-terminal residue" evidence="13">
    <location>
        <position position="1"/>
    </location>
</feature>
<dbReference type="Proteomes" id="UP000259610">
    <property type="component" value="Unassembled WGS sequence"/>
</dbReference>
<dbReference type="SUPFAM" id="SSF56935">
    <property type="entry name" value="Porins"/>
    <property type="match status" value="1"/>
</dbReference>